<dbReference type="EMBL" id="JARKIK010000004">
    <property type="protein sequence ID" value="KAK8752747.1"/>
    <property type="molecule type" value="Genomic_DNA"/>
</dbReference>
<feature type="region of interest" description="Disordered" evidence="2">
    <location>
        <begin position="230"/>
        <end position="259"/>
    </location>
</feature>
<feature type="compositionally biased region" description="Low complexity" evidence="2">
    <location>
        <begin position="1602"/>
        <end position="1617"/>
    </location>
</feature>
<feature type="region of interest" description="Disordered" evidence="2">
    <location>
        <begin position="1743"/>
        <end position="1842"/>
    </location>
</feature>
<feature type="region of interest" description="Disordered" evidence="2">
    <location>
        <begin position="2490"/>
        <end position="2692"/>
    </location>
</feature>
<feature type="region of interest" description="Disordered" evidence="2">
    <location>
        <begin position="667"/>
        <end position="690"/>
    </location>
</feature>
<dbReference type="InterPro" id="IPR028750">
    <property type="entry name" value="CEP350/CC187"/>
</dbReference>
<feature type="compositionally biased region" description="Polar residues" evidence="2">
    <location>
        <begin position="2411"/>
        <end position="2422"/>
    </location>
</feature>
<feature type="compositionally biased region" description="Basic and acidic residues" evidence="2">
    <location>
        <begin position="2052"/>
        <end position="2072"/>
    </location>
</feature>
<feature type="compositionally biased region" description="Basic and acidic residues" evidence="2">
    <location>
        <begin position="2537"/>
        <end position="2556"/>
    </location>
</feature>
<feature type="compositionally biased region" description="Low complexity" evidence="2">
    <location>
        <begin position="2256"/>
        <end position="2271"/>
    </location>
</feature>
<feature type="compositionally biased region" description="Low complexity" evidence="2">
    <location>
        <begin position="1819"/>
        <end position="1837"/>
    </location>
</feature>
<feature type="compositionally biased region" description="Polar residues" evidence="2">
    <location>
        <begin position="2648"/>
        <end position="2658"/>
    </location>
</feature>
<proteinExistence type="predicted"/>
<feature type="compositionally biased region" description="Polar residues" evidence="2">
    <location>
        <begin position="2225"/>
        <end position="2245"/>
    </location>
</feature>
<feature type="compositionally biased region" description="Polar residues" evidence="2">
    <location>
        <begin position="1636"/>
        <end position="1653"/>
    </location>
</feature>
<feature type="region of interest" description="Disordered" evidence="2">
    <location>
        <begin position="1515"/>
        <end position="1694"/>
    </location>
</feature>
<comment type="caution">
    <text evidence="3">The sequence shown here is derived from an EMBL/GenBank/DDBJ whole genome shotgun (WGS) entry which is preliminary data.</text>
</comment>
<protein>
    <submittedName>
        <fullName evidence="3">Uncharacterized protein</fullName>
    </submittedName>
</protein>
<feature type="compositionally biased region" description="Low complexity" evidence="2">
    <location>
        <begin position="307"/>
        <end position="318"/>
    </location>
</feature>
<feature type="region of interest" description="Disordered" evidence="2">
    <location>
        <begin position="2966"/>
        <end position="3013"/>
    </location>
</feature>
<dbReference type="PANTHER" id="PTHR13958">
    <property type="entry name" value="CENTROSOME-ASSOCIATED PROTEIN 350"/>
    <property type="match status" value="1"/>
</dbReference>
<feature type="compositionally biased region" description="Basic and acidic residues" evidence="2">
    <location>
        <begin position="2988"/>
        <end position="2999"/>
    </location>
</feature>
<feature type="compositionally biased region" description="Basic and acidic residues" evidence="2">
    <location>
        <begin position="82"/>
        <end position="106"/>
    </location>
</feature>
<evidence type="ECO:0000313" key="3">
    <source>
        <dbReference type="EMBL" id="KAK8752747.1"/>
    </source>
</evidence>
<dbReference type="InterPro" id="IPR000048">
    <property type="entry name" value="IQ_motif_EF-hand-BS"/>
</dbReference>
<dbReference type="CDD" id="cd23767">
    <property type="entry name" value="IQCD"/>
    <property type="match status" value="1"/>
</dbReference>
<feature type="compositionally biased region" description="Basic and acidic residues" evidence="2">
    <location>
        <begin position="2291"/>
        <end position="2307"/>
    </location>
</feature>
<feature type="compositionally biased region" description="Basic and acidic residues" evidence="2">
    <location>
        <begin position="2770"/>
        <end position="2789"/>
    </location>
</feature>
<feature type="region of interest" description="Disordered" evidence="2">
    <location>
        <begin position="2759"/>
        <end position="2789"/>
    </location>
</feature>
<gene>
    <name evidence="3" type="ORF">OTU49_007423</name>
</gene>
<dbReference type="PANTHER" id="PTHR13958:SF3">
    <property type="entry name" value="CAP-GLY DOMAIN-CONTAINING PROTEIN-RELATED"/>
    <property type="match status" value="1"/>
</dbReference>
<dbReference type="Proteomes" id="UP001445076">
    <property type="component" value="Unassembled WGS sequence"/>
</dbReference>
<feature type="compositionally biased region" description="Polar residues" evidence="2">
    <location>
        <begin position="2280"/>
        <end position="2290"/>
    </location>
</feature>
<feature type="compositionally biased region" description="Polar residues" evidence="2">
    <location>
        <begin position="2308"/>
        <end position="2321"/>
    </location>
</feature>
<feature type="compositionally biased region" description="Polar residues" evidence="2">
    <location>
        <begin position="319"/>
        <end position="353"/>
    </location>
</feature>
<feature type="compositionally biased region" description="Low complexity" evidence="2">
    <location>
        <begin position="2000"/>
        <end position="2011"/>
    </location>
</feature>
<dbReference type="PROSITE" id="PS50096">
    <property type="entry name" value="IQ"/>
    <property type="match status" value="1"/>
</dbReference>
<dbReference type="GO" id="GO:0034453">
    <property type="term" value="P:microtubule anchoring"/>
    <property type="evidence" value="ECO:0007669"/>
    <property type="project" value="InterPro"/>
</dbReference>
<feature type="compositionally biased region" description="Basic and acidic residues" evidence="2">
    <location>
        <begin position="2589"/>
        <end position="2603"/>
    </location>
</feature>
<dbReference type="Pfam" id="PF00612">
    <property type="entry name" value="IQ"/>
    <property type="match status" value="1"/>
</dbReference>
<feature type="compositionally biased region" description="Basic and acidic residues" evidence="2">
    <location>
        <begin position="354"/>
        <end position="372"/>
    </location>
</feature>
<feature type="region of interest" description="Disordered" evidence="2">
    <location>
        <begin position="75"/>
        <end position="117"/>
    </location>
</feature>
<feature type="region of interest" description="Disordered" evidence="2">
    <location>
        <begin position="1998"/>
        <end position="2072"/>
    </location>
</feature>
<sequence>MAFLGRVSSRAHSHLLDDLDLQPVREVRERILNDVPHDPVVPSPRVKFNFVDVSFPKPQESLSRPGVIPANVEKMAGNPRRRNYDKEKKENRDLTKDKERSDKENKFSNVNQRGESDRREFLSQLLKKGIPVWEEVPEDERRMKFIDGTNTLSRRPYLINPNTSNITLRSSNMNQKPCKVPTAVWEDVPQESINSYPLRPDEDLLDSPLHSGRSMEERCCGDIYSEVPKSFKQSTKKAQSSHSKTHVQNQHSDYSNQPQMQQTIIQSQVLVQNPILHTHTGESQSRQPSTSPVQCLSRNNYSPGHTSSSDHSPEHCSSQKSDTPIQDSTQSHTEVSCSAQHYSQLPMESTALNHSEEPNKSESRLVSQERHSRPALKRIYGGCIEDDAAMEFISWWPGDKPKREKSKDGEEEKHEKESTKESRGKRDLSAPSRSSTEPPLRRHKLLSNEDVESENLAKTPPRVRKYEQAEVRKYMEAKRSECFKNRREQKLQLEQEKIKKEERLKELAVKTKQLAPCKKTEGLSTTAAAKNSDQGHSNIKNPPNWGCSEDCEHEVYPEIQSTQKCAQPDYQAASFPSHKTENACQTNKTSLELSKEETKRKSTDKSPKQISAVGKDSQRKKKGKDIKAKHKRKPISDSDNISDIVSRTVEECERQVKSSNVSLDSLSSLSSVSVSSSDSESKGSESSVISGLDLTPKQRVISLAQMAQKLTDRITQEEENLKHHFINERGRLDINMESTAMSNITERSREPLKSAVGLSSVKDQTIGASASKAPMLYSEIEKLSIEDLIAKMTAMLPNVSQTQGGSHATNGTYQVDSQSQKKQVGLKNKINVSEESKNQKVTQNQHQFLREKQKLTLEEPPKLVLPDTPQLQLSGDGIIKIGNTIMFSYPPAETLEKKQEYTNKIPVQKLRHAYTPSPFHFQKHIAPSYSGLSKVDSFTFLHKDRMNKAALIIQAAYRGYRVRKITNLLFKNKNKSLRNADRVQHLKRVGNEVSGTAPKHSDFFKYDYISRPVNDTDLEDLSSDENMNAEIDWQKIRTELESRTFKPKYYFQYDFQKTDLPEWVKPYFILSETGNLENFIETRVKELEVQNWISSVEKDKGAYDGTVGKASAVKSDDDKENYIALGIADHDVTLTEGPISELEQLPNVSFHEKETQTNFFNKKNNKSKAEKENNHKQDLKSEERHEFVDLRKKFTGEKLLALQTLDNMEADLNIGQREISSVITLSTNSRTVERQASANSLLGEDIVHEDTLEEGPLDEMDEENSTQPSANHTVDTINSSHSASFEEGLIVESSSNLESSNVNDSVDVEEISAPHKLLGRGLHFGPASLRLRVNAELMYQDTLGEALSQLHNVEHLNILTKTRQEALALSRCLTLQQQKDESRAQKKVEEESKKKEDMKRKEEEKNKREDEKRWKEEQEKMKEELKKQQEALWSVERMEKEARDRFAQLEREVRARAEQVLSNATGGSQPDVIAAAAVAAVGATISQWERLKPVRGSQSSVVLNDEHLAVSLSGSHQYTTSFTGSSSTKSQSGDLQNHVPVLSSRAESSSNSKCSSSSEKNIVVNENSSKNSISEELPSSVHSAAKSSVEDHYTSETESGHSSVSENVASEESINSTKKNKSKMSSHASVKEVLSLTKTSSCKTESNIKSSYTGEGRSVSAASMSEVNSTRSSRSRERSHGKNSNKFRSDLSKNVSEYVSVKEDTVASSNSSGAVSQDEVISAYANVSNDTIHSEEIPLSEIRESAPSHSSHVTLTGISQVSSAQRSSVPEDLNESYAKETVSSVKKSTHLSSSSAKTSSRPHKSPKSKEEKEMSDTYSESFEVESASDSSSASAASQVRGRHQRDLKGDLSFLSSSNILNQLSYRTLSQVGSGAAGAAVDGGSGGALGITLNLVESLQKEEEVRHQHQKALLKLQEQSLIEEAKWKLAALQSEGGIGMRKRQRAVLLQLREQRTHLKRLIETQNIAAQQRRLMLLQHHHLLATTTNLVSACGRGHLTASRGHSPGSSSPRLTPRMMDVGASSSSNDKEEISLHLLLKGRDTGSSSPSDGGGWEKRRSHSEERKRSVSIRMQDKRRAAEAEALQQQLLHEEREILRLKNKSPYESHEKDLGKSKRKADYITKRTRDKKDKSPTAISPLSALVQNSRAFGEKNVPDESIDASTLESQSSVPEGRNESVSQSDMNSSISEHEDSTYRSHKASTSVPTEITGSKKSSEEISRAKHLNTDQTSVAKLVSSNGNKTSSVMQEAHTDRDNRITSISSSIKSVLSGESNLSEKHSSIRTLTGENASKATEKSHLLASHVNEKLSDSQTNLKSASTGSEIPTHIRSDSVVSEELVGDPKTRTSYGSSRSGSEHASGADTRSNSAKSSEAKLSSQKISSTRALPLPLRVPLSPRSPHRQHRRYSSESDDSFTLSQTETASDISDGEGKLIALREQLAARRAEADRLKKEKRRLRRERLASQEHSLRQQISNYDAYIQQARLELEKESKELKQASSVRPVIKKPQVAETKKSKLSESIVTSPEKSDVSDLSLVSEGSKSDHSGSSRSHEIKTDKSVSVKSQVSESVPESEPLQHASACNDELEIASIHIEVKNREEPKIEDQPSKTPEASSVSEEYSFEDETISEHSIEGLSPKKSLSRDSSLDTDHTPSQASSTETIVHSPKKVDSSQKDGDVTTLTEICPSLPQSLVNENDVKLNEKIEIRTKGERKLEIFIPAPDAESLDVDESTEQNKDTSLEDSIGEEIDDAIFEEVLSEEESHKSLGIKSSSHHTLEKNKAIDDTSKSLSLSEKRDTCTKSECSAAAGSSVPYLQPKVKFVEHLEKEKSKKLDLLDKQRLVDDISNNLLASMMKDTAQLFTEIIKDKESSNKVQSDSERLMPSSILQSASSQIHLNDEKGSLAVIPLQSQVLEERLISEESSKLLKEDDDCKEISEELSEASISSKDDNSQSQVLAHLTEQLPSLPQLVPQLTDDLSPDNRSPTPPTVSPLRRSEETEKEHQETVLPSTSAASLDDTVVPGAADRDATIASGAAEKDVTVASGVAEKDATIASGVAEKDATISLGTTGVDAAFTLGAAETDAAIARSAAGTDDAITRSAAGTADTIVPDAPGAVVSLGATVSFAVPGMDAFGAAVSSLVTKEDSEEQAVSPSHDITKADDYSLDTHRYMASRSVR</sequence>
<feature type="compositionally biased region" description="Polar residues" evidence="2">
    <location>
        <begin position="281"/>
        <end position="306"/>
    </location>
</feature>
<feature type="compositionally biased region" description="Polar residues" evidence="2">
    <location>
        <begin position="2159"/>
        <end position="2186"/>
    </location>
</feature>
<feature type="region of interest" description="Disordered" evidence="2">
    <location>
        <begin position="2098"/>
        <end position="2423"/>
    </location>
</feature>
<feature type="compositionally biased region" description="Polar residues" evidence="2">
    <location>
        <begin position="2604"/>
        <end position="2614"/>
    </location>
</feature>
<feature type="compositionally biased region" description="Polar residues" evidence="2">
    <location>
        <begin position="2360"/>
        <end position="2382"/>
    </location>
</feature>
<feature type="region of interest" description="Disordered" evidence="2">
    <location>
        <begin position="1155"/>
        <end position="1183"/>
    </location>
</feature>
<dbReference type="GO" id="GO:0008017">
    <property type="term" value="F:microtubule binding"/>
    <property type="evidence" value="ECO:0007669"/>
    <property type="project" value="InterPro"/>
</dbReference>
<feature type="compositionally biased region" description="Basic and acidic residues" evidence="2">
    <location>
        <begin position="1588"/>
        <end position="1599"/>
    </location>
</feature>
<feature type="compositionally biased region" description="Basic and acidic residues" evidence="2">
    <location>
        <begin position="2663"/>
        <end position="2673"/>
    </location>
</feature>
<feature type="compositionally biased region" description="Low complexity" evidence="2">
    <location>
        <begin position="2557"/>
        <end position="2570"/>
    </location>
</feature>
<evidence type="ECO:0000313" key="4">
    <source>
        <dbReference type="Proteomes" id="UP001445076"/>
    </source>
</evidence>
<evidence type="ECO:0000256" key="2">
    <source>
        <dbReference type="SAM" id="MobiDB-lite"/>
    </source>
</evidence>
<feature type="region of interest" description="Disordered" evidence="2">
    <location>
        <begin position="397"/>
        <end position="464"/>
    </location>
</feature>
<feature type="compositionally biased region" description="Polar residues" evidence="2">
    <location>
        <begin position="231"/>
        <end position="256"/>
    </location>
</feature>
<feature type="region of interest" description="Disordered" evidence="2">
    <location>
        <begin position="801"/>
        <end position="824"/>
    </location>
</feature>
<feature type="compositionally biased region" description="Polar residues" evidence="2">
    <location>
        <begin position="1747"/>
        <end position="1768"/>
    </location>
</feature>
<feature type="compositionally biased region" description="Polar residues" evidence="2">
    <location>
        <begin position="801"/>
        <end position="822"/>
    </location>
</feature>
<feature type="compositionally biased region" description="Basic and acidic residues" evidence="2">
    <location>
        <begin position="2098"/>
        <end position="2131"/>
    </location>
</feature>
<name>A0AAW0Y832_CHEQU</name>
<feature type="compositionally biased region" description="Polar residues" evidence="2">
    <location>
        <begin position="522"/>
        <end position="541"/>
    </location>
</feature>
<dbReference type="SMART" id="SM00015">
    <property type="entry name" value="IQ"/>
    <property type="match status" value="1"/>
</dbReference>
<feature type="compositionally biased region" description="Basic and acidic residues" evidence="2">
    <location>
        <begin position="2637"/>
        <end position="2647"/>
    </location>
</feature>
<reference evidence="3 4" key="1">
    <citation type="journal article" date="2024" name="BMC Genomics">
        <title>Genome assembly of redclaw crayfish (Cherax quadricarinatus) provides insights into its immune adaptation and hypoxia tolerance.</title>
        <authorList>
            <person name="Liu Z."/>
            <person name="Zheng J."/>
            <person name="Li H."/>
            <person name="Fang K."/>
            <person name="Wang S."/>
            <person name="He J."/>
            <person name="Zhou D."/>
            <person name="Weng S."/>
            <person name="Chi M."/>
            <person name="Gu Z."/>
            <person name="He J."/>
            <person name="Li F."/>
            <person name="Wang M."/>
        </authorList>
    </citation>
    <scope>NUCLEOTIDE SEQUENCE [LARGE SCALE GENOMIC DNA]</scope>
    <source>
        <strain evidence="3">ZL_2023a</strain>
    </source>
</reference>
<feature type="compositionally biased region" description="Polar residues" evidence="2">
    <location>
        <begin position="582"/>
        <end position="592"/>
    </location>
</feature>
<evidence type="ECO:0000256" key="1">
    <source>
        <dbReference type="SAM" id="Coils"/>
    </source>
</evidence>
<feature type="region of interest" description="Disordered" evidence="2">
    <location>
        <begin position="194"/>
        <end position="216"/>
    </location>
</feature>
<feature type="compositionally biased region" description="Basic and acidic residues" evidence="2">
    <location>
        <begin position="593"/>
        <end position="607"/>
    </location>
</feature>
<dbReference type="Gene3D" id="1.20.5.190">
    <property type="match status" value="1"/>
</dbReference>
<feature type="compositionally biased region" description="Low complexity" evidence="2">
    <location>
        <begin position="2384"/>
        <end position="2395"/>
    </location>
</feature>
<feature type="compositionally biased region" description="Basic and acidic residues" evidence="2">
    <location>
        <begin position="1167"/>
        <end position="1183"/>
    </location>
</feature>
<organism evidence="3 4">
    <name type="scientific">Cherax quadricarinatus</name>
    <name type="common">Australian red claw crayfish</name>
    <dbReference type="NCBI Taxonomy" id="27406"/>
    <lineage>
        <taxon>Eukaryota</taxon>
        <taxon>Metazoa</taxon>
        <taxon>Ecdysozoa</taxon>
        <taxon>Arthropoda</taxon>
        <taxon>Crustacea</taxon>
        <taxon>Multicrustacea</taxon>
        <taxon>Malacostraca</taxon>
        <taxon>Eumalacostraca</taxon>
        <taxon>Eucarida</taxon>
        <taxon>Decapoda</taxon>
        <taxon>Pleocyemata</taxon>
        <taxon>Astacidea</taxon>
        <taxon>Parastacoidea</taxon>
        <taxon>Parastacidae</taxon>
        <taxon>Cherax</taxon>
    </lineage>
</organism>
<feature type="compositionally biased region" description="Polar residues" evidence="2">
    <location>
        <begin position="2133"/>
        <end position="2146"/>
    </location>
</feature>
<feature type="compositionally biased region" description="Basic residues" evidence="2">
    <location>
        <begin position="618"/>
        <end position="633"/>
    </location>
</feature>
<feature type="compositionally biased region" description="Polar residues" evidence="2">
    <location>
        <begin position="2199"/>
        <end position="2211"/>
    </location>
</feature>
<feature type="region of interest" description="Disordered" evidence="2">
    <location>
        <begin position="1378"/>
        <end position="1416"/>
    </location>
</feature>
<feature type="compositionally biased region" description="Low complexity" evidence="2">
    <location>
        <begin position="1543"/>
        <end position="1575"/>
    </location>
</feature>
<keyword evidence="1" id="KW-0175">Coiled coil</keyword>
<feature type="coiled-coil region" evidence="1">
    <location>
        <begin position="483"/>
        <end position="510"/>
    </location>
</feature>
<accession>A0AAW0Y832</accession>
<feature type="compositionally biased region" description="Low complexity" evidence="2">
    <location>
        <begin position="1782"/>
        <end position="1799"/>
    </location>
</feature>
<feature type="region of interest" description="Disordered" evidence="2">
    <location>
        <begin position="278"/>
        <end position="372"/>
    </location>
</feature>
<feature type="compositionally biased region" description="Low complexity" evidence="2">
    <location>
        <begin position="1519"/>
        <end position="1532"/>
    </location>
</feature>
<feature type="region of interest" description="Disordered" evidence="2">
    <location>
        <begin position="518"/>
        <end position="547"/>
    </location>
</feature>
<keyword evidence="4" id="KW-1185">Reference proteome</keyword>
<feature type="compositionally biased region" description="Low complexity" evidence="2">
    <location>
        <begin position="1663"/>
        <end position="1672"/>
    </location>
</feature>
<feature type="compositionally biased region" description="Basic and acidic residues" evidence="2">
    <location>
        <begin position="399"/>
        <end position="428"/>
    </location>
</feature>
<feature type="region of interest" description="Disordered" evidence="2">
    <location>
        <begin position="566"/>
        <end position="642"/>
    </location>
</feature>
<dbReference type="GO" id="GO:0005813">
    <property type="term" value="C:centrosome"/>
    <property type="evidence" value="ECO:0007669"/>
    <property type="project" value="InterPro"/>
</dbReference>